<organism evidence="1 2">
    <name type="scientific">Geotrichum galactomycetum</name>
    <dbReference type="NCBI Taxonomy" id="27317"/>
    <lineage>
        <taxon>Eukaryota</taxon>
        <taxon>Fungi</taxon>
        <taxon>Dikarya</taxon>
        <taxon>Ascomycota</taxon>
        <taxon>Saccharomycotina</taxon>
        <taxon>Dipodascomycetes</taxon>
        <taxon>Dipodascales</taxon>
        <taxon>Dipodascaceae</taxon>
        <taxon>Geotrichum</taxon>
    </lineage>
</organism>
<reference evidence="1 2" key="1">
    <citation type="journal article" date="2020" name="Front. Microbiol.">
        <title>Phenotypic and Genetic Characterization of the Cheese Ripening Yeast Geotrichum candidum.</title>
        <authorList>
            <person name="Perkins V."/>
            <person name="Vignola S."/>
            <person name="Lessard M.H."/>
            <person name="Plante P.L."/>
            <person name="Corbeil J."/>
            <person name="Dugat-Bony E."/>
            <person name="Frenette M."/>
            <person name="Labrie S."/>
        </authorList>
    </citation>
    <scope>NUCLEOTIDE SEQUENCE [LARGE SCALE GENOMIC DNA]</scope>
    <source>
        <strain evidence="1 2">LMA-1147</strain>
    </source>
</reference>
<evidence type="ECO:0000313" key="1">
    <source>
        <dbReference type="EMBL" id="KAF5095070.1"/>
    </source>
</evidence>
<dbReference type="Proteomes" id="UP000744676">
    <property type="component" value="Unassembled WGS sequence"/>
</dbReference>
<protein>
    <submittedName>
        <fullName evidence="1">Uncharacterized protein</fullName>
    </submittedName>
</protein>
<name>A0ACB6V1S8_9ASCO</name>
<keyword evidence="2" id="KW-1185">Reference proteome</keyword>
<gene>
    <name evidence="1" type="ORF">D0Z00_003295</name>
</gene>
<sequence length="319" mass="35906">MRKAYKRNTYASTHDRLPSFNDDLSAKAISASQIQSPQHIYSVATSDTELKDYVTGLSKQEVNQVDLFGRTLLHIAASTGQYQLVEALLEHPGIDPSIQDFENGWTPLHRACYNGYIMCAIMLIENNYDCLFIKDRCRQRPFDLLPINISPLDLAVTSHWNATLGGSHLLKFGLNTNHILGFADPDNRAFPQVVELRRDTSIYSTELMKKRNSDLNNAENSSTEESDDEEQLDTGFPLKETSPRLRFQNVRVKDVQISKFHSAVITTDPTNNLLICGLATGGRLGLGSDITTTQYTYKAVPRFNTTKVLSLKQVKLQKF</sequence>
<comment type="caution">
    <text evidence="1">The sequence shown here is derived from an EMBL/GenBank/DDBJ whole genome shotgun (WGS) entry which is preliminary data.</text>
</comment>
<dbReference type="EMBL" id="QVQA01000138">
    <property type="protein sequence ID" value="KAF5095070.1"/>
    <property type="molecule type" value="Genomic_DNA"/>
</dbReference>
<accession>A0ACB6V1S8</accession>
<proteinExistence type="predicted"/>
<evidence type="ECO:0000313" key="2">
    <source>
        <dbReference type="Proteomes" id="UP000744676"/>
    </source>
</evidence>